<feature type="compositionally biased region" description="Basic and acidic residues" evidence="1">
    <location>
        <begin position="133"/>
        <end position="146"/>
    </location>
</feature>
<feature type="compositionally biased region" description="Polar residues" evidence="1">
    <location>
        <begin position="48"/>
        <end position="65"/>
    </location>
</feature>
<protein>
    <submittedName>
        <fullName evidence="2">Protein FAM13A</fullName>
    </submittedName>
</protein>
<accession>A0A4Z2JI36</accession>
<feature type="region of interest" description="Disordered" evidence="1">
    <location>
        <begin position="94"/>
        <end position="201"/>
    </location>
</feature>
<keyword evidence="3" id="KW-1185">Reference proteome</keyword>
<reference evidence="2 3" key="1">
    <citation type="submission" date="2019-03" db="EMBL/GenBank/DDBJ databases">
        <title>First draft genome of Liparis tanakae, snailfish: a comprehensive survey of snailfish specific genes.</title>
        <authorList>
            <person name="Kim W."/>
            <person name="Song I."/>
            <person name="Jeong J.-H."/>
            <person name="Kim D."/>
            <person name="Kim S."/>
            <person name="Ryu S."/>
            <person name="Song J.Y."/>
            <person name="Lee S.K."/>
        </authorList>
    </citation>
    <scope>NUCLEOTIDE SEQUENCE [LARGE SCALE GENOMIC DNA]</scope>
    <source>
        <tissue evidence="2">Muscle</tissue>
    </source>
</reference>
<evidence type="ECO:0000256" key="1">
    <source>
        <dbReference type="SAM" id="MobiDB-lite"/>
    </source>
</evidence>
<comment type="caution">
    <text evidence="2">The sequence shown here is derived from an EMBL/GenBank/DDBJ whole genome shotgun (WGS) entry which is preliminary data.</text>
</comment>
<dbReference type="Proteomes" id="UP000314294">
    <property type="component" value="Unassembled WGS sequence"/>
</dbReference>
<proteinExistence type="predicted"/>
<evidence type="ECO:0000313" key="3">
    <source>
        <dbReference type="Proteomes" id="UP000314294"/>
    </source>
</evidence>
<feature type="compositionally biased region" description="Basic and acidic residues" evidence="1">
    <location>
        <begin position="37"/>
        <end position="47"/>
    </location>
</feature>
<name>A0A4Z2JI36_9TELE</name>
<dbReference type="OrthoDB" id="10600427at2759"/>
<dbReference type="AlphaFoldDB" id="A0A4Z2JI36"/>
<evidence type="ECO:0000313" key="2">
    <source>
        <dbReference type="EMBL" id="TNN89473.1"/>
    </source>
</evidence>
<feature type="region of interest" description="Disordered" evidence="1">
    <location>
        <begin position="37"/>
        <end position="65"/>
    </location>
</feature>
<sequence length="305" mass="33665">MTVVIPDPSCSPGSPHARSLSIPIILPLTSVLRSHTPEPMETARQETPDTASPLSHSSGSTEAISSNHLSPVHFQPDVGNFLDRTIRSSVEQHLFDGNPVGDESSGDCERSLRPRSPRATTPSARQRRRHQRAQQEEGQRQRERNRAASVRADTNKENIPLSGGSSSGSVAEDAGGGVDSQEDQSGHAERTPKARKCRHSPTLVQLTDNQDAHAECAGERPGVNHMETFHNENDISRKDGISSPQQVRSRFHLSDRSYGVFQFCSVLFFLLLPLERKLSLEFFGGTDVKEWEGLNIESQYCFDCD</sequence>
<dbReference type="EMBL" id="SRLO01000001">
    <property type="protein sequence ID" value="TNN89473.1"/>
    <property type="molecule type" value="Genomic_DNA"/>
</dbReference>
<gene>
    <name evidence="2" type="primary">FAM13A_0</name>
    <name evidence="2" type="ORF">EYF80_000076</name>
</gene>
<organism evidence="2 3">
    <name type="scientific">Liparis tanakae</name>
    <name type="common">Tanaka's snailfish</name>
    <dbReference type="NCBI Taxonomy" id="230148"/>
    <lineage>
        <taxon>Eukaryota</taxon>
        <taxon>Metazoa</taxon>
        <taxon>Chordata</taxon>
        <taxon>Craniata</taxon>
        <taxon>Vertebrata</taxon>
        <taxon>Euteleostomi</taxon>
        <taxon>Actinopterygii</taxon>
        <taxon>Neopterygii</taxon>
        <taxon>Teleostei</taxon>
        <taxon>Neoteleostei</taxon>
        <taxon>Acanthomorphata</taxon>
        <taxon>Eupercaria</taxon>
        <taxon>Perciformes</taxon>
        <taxon>Cottioidei</taxon>
        <taxon>Cottales</taxon>
        <taxon>Liparidae</taxon>
        <taxon>Liparis</taxon>
    </lineage>
</organism>